<organism evidence="2 3">
    <name type="scientific">Plakobranchus ocellatus</name>
    <dbReference type="NCBI Taxonomy" id="259542"/>
    <lineage>
        <taxon>Eukaryota</taxon>
        <taxon>Metazoa</taxon>
        <taxon>Spiralia</taxon>
        <taxon>Lophotrochozoa</taxon>
        <taxon>Mollusca</taxon>
        <taxon>Gastropoda</taxon>
        <taxon>Heterobranchia</taxon>
        <taxon>Euthyneura</taxon>
        <taxon>Panpulmonata</taxon>
        <taxon>Sacoglossa</taxon>
        <taxon>Placobranchoidea</taxon>
        <taxon>Plakobranchidae</taxon>
        <taxon>Plakobranchus</taxon>
    </lineage>
</organism>
<evidence type="ECO:0000313" key="2">
    <source>
        <dbReference type="EMBL" id="GFO16949.1"/>
    </source>
</evidence>
<protein>
    <submittedName>
        <fullName evidence="2">Uncharacterized protein</fullName>
    </submittedName>
</protein>
<dbReference type="Proteomes" id="UP000735302">
    <property type="component" value="Unassembled WGS sequence"/>
</dbReference>
<accession>A0AAV4BF12</accession>
<dbReference type="AlphaFoldDB" id="A0AAV4BF12"/>
<reference evidence="2 3" key="1">
    <citation type="journal article" date="2021" name="Elife">
        <title>Chloroplast acquisition without the gene transfer in kleptoplastic sea slugs, Plakobranchus ocellatus.</title>
        <authorList>
            <person name="Maeda T."/>
            <person name="Takahashi S."/>
            <person name="Yoshida T."/>
            <person name="Shimamura S."/>
            <person name="Takaki Y."/>
            <person name="Nagai Y."/>
            <person name="Toyoda A."/>
            <person name="Suzuki Y."/>
            <person name="Arimoto A."/>
            <person name="Ishii H."/>
            <person name="Satoh N."/>
            <person name="Nishiyama T."/>
            <person name="Hasebe M."/>
            <person name="Maruyama T."/>
            <person name="Minagawa J."/>
            <person name="Obokata J."/>
            <person name="Shigenobu S."/>
        </authorList>
    </citation>
    <scope>NUCLEOTIDE SEQUENCE [LARGE SCALE GENOMIC DNA]</scope>
</reference>
<sequence length="92" mass="10151">MKRMRRNDDIDNDDDDTVNDGDNDDDDDGVVVTYKLVVHASPAHDLGDFKEVIHGMETSAGNVKTSASVLPRKGPVSNQNKQTIRHFLVTEG</sequence>
<evidence type="ECO:0000313" key="3">
    <source>
        <dbReference type="Proteomes" id="UP000735302"/>
    </source>
</evidence>
<comment type="caution">
    <text evidence="2">The sequence shown here is derived from an EMBL/GenBank/DDBJ whole genome shotgun (WGS) entry which is preliminary data.</text>
</comment>
<proteinExistence type="predicted"/>
<evidence type="ECO:0000256" key="1">
    <source>
        <dbReference type="SAM" id="MobiDB-lite"/>
    </source>
</evidence>
<dbReference type="EMBL" id="BLXT01004727">
    <property type="protein sequence ID" value="GFO16949.1"/>
    <property type="molecule type" value="Genomic_DNA"/>
</dbReference>
<keyword evidence="3" id="KW-1185">Reference proteome</keyword>
<name>A0AAV4BF12_9GAST</name>
<feature type="compositionally biased region" description="Acidic residues" evidence="1">
    <location>
        <begin position="10"/>
        <end position="28"/>
    </location>
</feature>
<feature type="region of interest" description="Disordered" evidence="1">
    <location>
        <begin position="1"/>
        <end position="28"/>
    </location>
</feature>
<gene>
    <name evidence="2" type="ORF">PoB_004345400</name>
</gene>